<accession>A0A4S8LSW0</accession>
<dbReference type="PANTHER" id="PTHR10039:SF16">
    <property type="entry name" value="GPI INOSITOL-DEACYLASE"/>
    <property type="match status" value="1"/>
</dbReference>
<keyword evidence="2" id="KW-1133">Transmembrane helix</keyword>
<protein>
    <submittedName>
        <fullName evidence="5">Uncharacterized protein</fullName>
    </submittedName>
</protein>
<sequence length="548" mass="62831">MDATDEYASLWKHAVEKFEKNHGQKLPQYTEATRDRTPDDILTEAGDKFTKFRDNGKILRSAVKPCMDSVSRLSEVLGQTLQLVYPPAQAITAAVVVFIKVVMIFITFSHLTIIALMRVHSKGCEQVSTNYDAMEDLLDNYQHILERTETLARLKPSDNLKRLIVDILVQFLNVVDLAVNAVKSGRRRAFFKSLVFKKDTKIEKALGEVEKLLRREEASVNLAILTKTHAVQESTERHYSAVSSTTIHRWLNPINQIEKYEEVLRQRSEGTCQWFLEDQTFSNWKEKPNSRLWFHGKMGAGKTMIRYVKTLAIKKKIGLKNFSTTAIENLSRLPGLVAYYYFQFDQKETLSEHSLIRSLLAQLKTINSTPLKTLHKALDGATQPSISQLQKALEQIVSSAKCPIYIVIDALDEYVQRVDHVYPERDQPLLSLLGETVSWNAPNLHMMVTSRDEPGIEKVIKKAGFMDIKVSTPSIDKDIALYVKAELSKDKWRQWDLSLREKVQERMLKKGNGMFRLVVSHFELLEQAGTDEDVEWFVENLPDTLRQT</sequence>
<feature type="transmembrane region" description="Helical" evidence="2">
    <location>
        <begin position="90"/>
        <end position="116"/>
    </location>
</feature>
<evidence type="ECO:0000259" key="4">
    <source>
        <dbReference type="Pfam" id="PF24883"/>
    </source>
</evidence>
<keyword evidence="1" id="KW-0677">Repeat</keyword>
<dbReference type="OrthoDB" id="3066271at2759"/>
<feature type="domain" description="Fungal STAND N-terminal Goodbye" evidence="3">
    <location>
        <begin position="11"/>
        <end position="102"/>
    </location>
</feature>
<dbReference type="SUPFAM" id="SSF52540">
    <property type="entry name" value="P-loop containing nucleoside triphosphate hydrolases"/>
    <property type="match status" value="1"/>
</dbReference>
<evidence type="ECO:0000256" key="2">
    <source>
        <dbReference type="SAM" id="Phobius"/>
    </source>
</evidence>
<dbReference type="Gene3D" id="3.40.50.300">
    <property type="entry name" value="P-loop containing nucleotide triphosphate hydrolases"/>
    <property type="match status" value="1"/>
</dbReference>
<dbReference type="InterPro" id="IPR031350">
    <property type="entry name" value="Goodbye_dom"/>
</dbReference>
<dbReference type="Pfam" id="PF17109">
    <property type="entry name" value="Goodbye"/>
    <property type="match status" value="1"/>
</dbReference>
<keyword evidence="2" id="KW-0812">Transmembrane</keyword>
<dbReference type="InterPro" id="IPR027417">
    <property type="entry name" value="P-loop_NTPase"/>
</dbReference>
<reference evidence="5 6" key="1">
    <citation type="journal article" date="2019" name="Nat. Ecol. Evol.">
        <title>Megaphylogeny resolves global patterns of mushroom evolution.</title>
        <authorList>
            <person name="Varga T."/>
            <person name="Krizsan K."/>
            <person name="Foldi C."/>
            <person name="Dima B."/>
            <person name="Sanchez-Garcia M."/>
            <person name="Sanchez-Ramirez S."/>
            <person name="Szollosi G.J."/>
            <person name="Szarkandi J.G."/>
            <person name="Papp V."/>
            <person name="Albert L."/>
            <person name="Andreopoulos W."/>
            <person name="Angelini C."/>
            <person name="Antonin V."/>
            <person name="Barry K.W."/>
            <person name="Bougher N.L."/>
            <person name="Buchanan P."/>
            <person name="Buyck B."/>
            <person name="Bense V."/>
            <person name="Catcheside P."/>
            <person name="Chovatia M."/>
            <person name="Cooper J."/>
            <person name="Damon W."/>
            <person name="Desjardin D."/>
            <person name="Finy P."/>
            <person name="Geml J."/>
            <person name="Haridas S."/>
            <person name="Hughes K."/>
            <person name="Justo A."/>
            <person name="Karasinski D."/>
            <person name="Kautmanova I."/>
            <person name="Kiss B."/>
            <person name="Kocsube S."/>
            <person name="Kotiranta H."/>
            <person name="LaButti K.M."/>
            <person name="Lechner B.E."/>
            <person name="Liimatainen K."/>
            <person name="Lipzen A."/>
            <person name="Lukacs Z."/>
            <person name="Mihaltcheva S."/>
            <person name="Morgado L.N."/>
            <person name="Niskanen T."/>
            <person name="Noordeloos M.E."/>
            <person name="Ohm R.A."/>
            <person name="Ortiz-Santana B."/>
            <person name="Ovrebo C."/>
            <person name="Racz N."/>
            <person name="Riley R."/>
            <person name="Savchenko A."/>
            <person name="Shiryaev A."/>
            <person name="Soop K."/>
            <person name="Spirin V."/>
            <person name="Szebenyi C."/>
            <person name="Tomsovsky M."/>
            <person name="Tulloss R.E."/>
            <person name="Uehling J."/>
            <person name="Grigoriev I.V."/>
            <person name="Vagvolgyi C."/>
            <person name="Papp T."/>
            <person name="Martin F.M."/>
            <person name="Miettinen O."/>
            <person name="Hibbett D.S."/>
            <person name="Nagy L.G."/>
        </authorList>
    </citation>
    <scope>NUCLEOTIDE SEQUENCE [LARGE SCALE GENOMIC DNA]</scope>
    <source>
        <strain evidence="5 6">CBS 962.96</strain>
    </source>
</reference>
<evidence type="ECO:0000313" key="5">
    <source>
        <dbReference type="EMBL" id="THU92370.1"/>
    </source>
</evidence>
<dbReference type="EMBL" id="ML179281">
    <property type="protein sequence ID" value="THU92370.1"/>
    <property type="molecule type" value="Genomic_DNA"/>
</dbReference>
<name>A0A4S8LSW0_DENBC</name>
<keyword evidence="6" id="KW-1185">Reference proteome</keyword>
<dbReference type="PANTHER" id="PTHR10039">
    <property type="entry name" value="AMELOGENIN"/>
    <property type="match status" value="1"/>
</dbReference>
<keyword evidence="2" id="KW-0472">Membrane</keyword>
<proteinExistence type="predicted"/>
<dbReference type="InterPro" id="IPR056884">
    <property type="entry name" value="NPHP3-like_N"/>
</dbReference>
<evidence type="ECO:0000259" key="3">
    <source>
        <dbReference type="Pfam" id="PF17109"/>
    </source>
</evidence>
<feature type="domain" description="Nephrocystin 3-like N-terminal" evidence="4">
    <location>
        <begin position="270"/>
        <end position="451"/>
    </location>
</feature>
<dbReference type="Proteomes" id="UP000297245">
    <property type="component" value="Unassembled WGS sequence"/>
</dbReference>
<dbReference type="AlphaFoldDB" id="A0A4S8LSW0"/>
<gene>
    <name evidence="5" type="ORF">K435DRAFT_967694</name>
</gene>
<evidence type="ECO:0000313" key="6">
    <source>
        <dbReference type="Proteomes" id="UP000297245"/>
    </source>
</evidence>
<organism evidence="5 6">
    <name type="scientific">Dendrothele bispora (strain CBS 962.96)</name>
    <dbReference type="NCBI Taxonomy" id="1314807"/>
    <lineage>
        <taxon>Eukaryota</taxon>
        <taxon>Fungi</taxon>
        <taxon>Dikarya</taxon>
        <taxon>Basidiomycota</taxon>
        <taxon>Agaricomycotina</taxon>
        <taxon>Agaricomycetes</taxon>
        <taxon>Agaricomycetidae</taxon>
        <taxon>Agaricales</taxon>
        <taxon>Agaricales incertae sedis</taxon>
        <taxon>Dendrothele</taxon>
    </lineage>
</organism>
<dbReference type="Pfam" id="PF24883">
    <property type="entry name" value="NPHP3_N"/>
    <property type="match status" value="1"/>
</dbReference>
<evidence type="ECO:0000256" key="1">
    <source>
        <dbReference type="ARBA" id="ARBA00022737"/>
    </source>
</evidence>